<sequence length="265" mass="30591">MTLWLMHTVGNAELLHAVNALKDTKEKCNTINTLEEWYHILRVVIKTKHIVENLIKTIPRGQNDEKLNILSTIVIWIDQTLGIDSNMPYSPIKERLELAASTENQSYYIASNAVVDKFYEIQQELKREFHRPFDVLDGVQNGVHHQTVEQHDRQNRVTEDTTNLKQPIDSNQIDDQIEEENVSTSTEESSSSDEQSNSEHGIGQQTNQMRMTATYPIGNMDQRRFQQASDDIGEDNMENNVPIEKDIKILHEARLYTFKSVHSDE</sequence>
<evidence type="ECO:0000313" key="3">
    <source>
        <dbReference type="Proteomes" id="UP000507470"/>
    </source>
</evidence>
<evidence type="ECO:0000256" key="1">
    <source>
        <dbReference type="SAM" id="MobiDB-lite"/>
    </source>
</evidence>
<dbReference type="AlphaFoldDB" id="A0A6J8BQP8"/>
<evidence type="ECO:0000313" key="2">
    <source>
        <dbReference type="EMBL" id="CAC5385876.1"/>
    </source>
</evidence>
<accession>A0A6J8BQP8</accession>
<feature type="compositionally biased region" description="Basic and acidic residues" evidence="1">
    <location>
        <begin position="146"/>
        <end position="159"/>
    </location>
</feature>
<feature type="region of interest" description="Disordered" evidence="1">
    <location>
        <begin position="146"/>
        <end position="208"/>
    </location>
</feature>
<keyword evidence="3" id="KW-1185">Reference proteome</keyword>
<gene>
    <name evidence="2" type="ORF">MCOR_21376</name>
</gene>
<dbReference type="Proteomes" id="UP000507470">
    <property type="component" value="Unassembled WGS sequence"/>
</dbReference>
<dbReference type="EMBL" id="CACVKT020003802">
    <property type="protein sequence ID" value="CAC5385876.1"/>
    <property type="molecule type" value="Genomic_DNA"/>
</dbReference>
<name>A0A6J8BQP8_MYTCO</name>
<protein>
    <submittedName>
        <fullName evidence="2">Uncharacterized protein</fullName>
    </submittedName>
</protein>
<feature type="compositionally biased region" description="Polar residues" evidence="1">
    <location>
        <begin position="160"/>
        <end position="174"/>
    </location>
</feature>
<reference evidence="2 3" key="1">
    <citation type="submission" date="2020-06" db="EMBL/GenBank/DDBJ databases">
        <authorList>
            <person name="Li R."/>
            <person name="Bekaert M."/>
        </authorList>
    </citation>
    <scope>NUCLEOTIDE SEQUENCE [LARGE SCALE GENOMIC DNA]</scope>
    <source>
        <strain evidence="3">wild</strain>
    </source>
</reference>
<feature type="compositionally biased region" description="Low complexity" evidence="1">
    <location>
        <begin position="182"/>
        <end position="199"/>
    </location>
</feature>
<organism evidence="2 3">
    <name type="scientific">Mytilus coruscus</name>
    <name type="common">Sea mussel</name>
    <dbReference type="NCBI Taxonomy" id="42192"/>
    <lineage>
        <taxon>Eukaryota</taxon>
        <taxon>Metazoa</taxon>
        <taxon>Spiralia</taxon>
        <taxon>Lophotrochozoa</taxon>
        <taxon>Mollusca</taxon>
        <taxon>Bivalvia</taxon>
        <taxon>Autobranchia</taxon>
        <taxon>Pteriomorphia</taxon>
        <taxon>Mytilida</taxon>
        <taxon>Mytiloidea</taxon>
        <taxon>Mytilidae</taxon>
        <taxon>Mytilinae</taxon>
        <taxon>Mytilus</taxon>
    </lineage>
</organism>
<proteinExistence type="predicted"/>